<dbReference type="Gramene" id="TraesMAC5D03G03119280.2">
    <property type="protein sequence ID" value="TraesMAC5D03G03119280.2"/>
    <property type="gene ID" value="TraesMAC5D03G03119280"/>
</dbReference>
<evidence type="ECO:0000256" key="1">
    <source>
        <dbReference type="ARBA" id="ARBA00023016"/>
    </source>
</evidence>
<dbReference type="InterPro" id="IPR008978">
    <property type="entry name" value="HSP20-like_chaperone"/>
</dbReference>
<evidence type="ECO:0000259" key="5">
    <source>
        <dbReference type="PROSITE" id="PS01031"/>
    </source>
</evidence>
<dbReference type="Gramene" id="TraesCAD_scaffold_114471_01G000100.1">
    <property type="protein sequence ID" value="TraesCAD_scaffold_114471_01G000100.1"/>
    <property type="gene ID" value="TraesCAD_scaffold_114471_01G000100"/>
</dbReference>
<accession>A0A3B6MRN8</accession>
<evidence type="ECO:0000313" key="6">
    <source>
        <dbReference type="EnsemblPlants" id="TraesCS5D02G213000.1"/>
    </source>
</evidence>
<dbReference type="SUPFAM" id="SSF49764">
    <property type="entry name" value="HSP20-like chaperones"/>
    <property type="match status" value="1"/>
</dbReference>
<dbReference type="Gramene" id="TraesNOR5D03G03150150.1">
    <property type="protein sequence ID" value="TraesNOR5D03G03150150.1"/>
    <property type="gene ID" value="TraesNOR5D03G03150150"/>
</dbReference>
<dbReference type="Gramene" id="TraesRN5D0100522200.2">
    <property type="protein sequence ID" value="TraesRN5D0100522200.2"/>
    <property type="gene ID" value="TraesRN5D0100522200"/>
</dbReference>
<dbReference type="CDD" id="cd06464">
    <property type="entry name" value="ACD_sHsps-like"/>
    <property type="match status" value="1"/>
</dbReference>
<dbReference type="Gramene" id="TraesWEE_scaffold_125859_01G000200.1">
    <property type="protein sequence ID" value="TraesWEE_scaffold_125859_01G000200.1"/>
    <property type="gene ID" value="TraesWEE_scaffold_125859_01G000200"/>
</dbReference>
<dbReference type="Gramene" id="TraesARI5D03G03074140.1">
    <property type="protein sequence ID" value="TraesARI5D03G03074140.1"/>
    <property type="gene ID" value="TraesARI5D03G03074140"/>
</dbReference>
<dbReference type="Gene3D" id="2.60.40.790">
    <property type="match status" value="1"/>
</dbReference>
<keyword evidence="1" id="KW-0346">Stress response</keyword>
<dbReference type="Proteomes" id="UP000019116">
    <property type="component" value="Chromosome 5D"/>
</dbReference>
<reference evidence="6" key="1">
    <citation type="submission" date="2018-08" db="EMBL/GenBank/DDBJ databases">
        <authorList>
            <person name="Rossello M."/>
        </authorList>
    </citation>
    <scope>NUCLEOTIDE SEQUENCE [LARGE SCALE GENOMIC DNA]</scope>
    <source>
        <strain evidence="6">cv. Chinese Spring</strain>
    </source>
</reference>
<dbReference type="GO" id="GO:0009408">
    <property type="term" value="P:response to heat"/>
    <property type="evidence" value="ECO:0007669"/>
    <property type="project" value="InterPro"/>
</dbReference>
<feature type="compositionally biased region" description="Polar residues" evidence="4">
    <location>
        <begin position="197"/>
        <end position="212"/>
    </location>
</feature>
<dbReference type="InterPro" id="IPR002068">
    <property type="entry name" value="A-crystallin/Hsp20_dom"/>
</dbReference>
<dbReference type="Gramene" id="TraesROB_scaffold_163155_01G000200.1">
    <property type="protein sequence ID" value="TraesROB_scaffold_163155_01G000200.1"/>
    <property type="gene ID" value="TraesROB_scaffold_163155_01G000200"/>
</dbReference>
<evidence type="ECO:0000256" key="4">
    <source>
        <dbReference type="SAM" id="MobiDB-lite"/>
    </source>
</evidence>
<dbReference type="Gramene" id="TraesCLE_scaffold_177688_01G000100.1">
    <property type="protein sequence ID" value="TraesCLE_scaffold_177688_01G000100.1"/>
    <property type="gene ID" value="TraesCLE_scaffold_177688_01G000100"/>
</dbReference>
<dbReference type="PANTHER" id="PTHR46733">
    <property type="entry name" value="26.5 KDA HEAT SHOCK PROTEIN, MITOCHONDRIAL"/>
    <property type="match status" value="1"/>
</dbReference>
<dbReference type="InterPro" id="IPR044587">
    <property type="entry name" value="HSP21-like"/>
</dbReference>
<dbReference type="AlphaFoldDB" id="A0A3B6MRN8"/>
<dbReference type="Gramene" id="TraesCS5D03G0499900.2">
    <property type="protein sequence ID" value="TraesCS5D03G0499900.2.CDS"/>
    <property type="gene ID" value="TraesCS5D03G0499900"/>
</dbReference>
<dbReference type="PaxDb" id="4565-Traes_5DL_267B28D66.2"/>
<dbReference type="Gramene" id="TraesJAG5D03G03118020.2">
    <property type="protein sequence ID" value="TraesJAG5D03G03118020.2"/>
    <property type="gene ID" value="TraesJAG5D03G03118020"/>
</dbReference>
<dbReference type="STRING" id="4565.A0A3B6MRN8"/>
<comment type="similarity">
    <text evidence="2 3">Belongs to the small heat shock protein (HSP20) family.</text>
</comment>
<evidence type="ECO:0000313" key="7">
    <source>
        <dbReference type="Proteomes" id="UP000019116"/>
    </source>
</evidence>
<dbReference type="Gramene" id="TraesCS5D02G213000.1">
    <property type="protein sequence ID" value="TraesCS5D02G213000.1"/>
    <property type="gene ID" value="TraesCS5D02G213000"/>
</dbReference>
<dbReference type="Gramene" id="TraesJUL5D03G03145620.2">
    <property type="protein sequence ID" value="TraesJUL5D03G03145620.2"/>
    <property type="gene ID" value="TraesJUL5D03G03145620"/>
</dbReference>
<evidence type="ECO:0000256" key="3">
    <source>
        <dbReference type="RuleBase" id="RU003616"/>
    </source>
</evidence>
<gene>
    <name evidence="6" type="primary">LOC123124787</name>
</gene>
<feature type="domain" description="SHSP" evidence="5">
    <location>
        <begin position="84"/>
        <end position="196"/>
    </location>
</feature>
<feature type="region of interest" description="Disordered" evidence="4">
    <location>
        <begin position="193"/>
        <end position="212"/>
    </location>
</feature>
<organism evidence="6">
    <name type="scientific">Triticum aestivum</name>
    <name type="common">Wheat</name>
    <dbReference type="NCBI Taxonomy" id="4565"/>
    <lineage>
        <taxon>Eukaryota</taxon>
        <taxon>Viridiplantae</taxon>
        <taxon>Streptophyta</taxon>
        <taxon>Embryophyta</taxon>
        <taxon>Tracheophyta</taxon>
        <taxon>Spermatophyta</taxon>
        <taxon>Magnoliopsida</taxon>
        <taxon>Liliopsida</taxon>
        <taxon>Poales</taxon>
        <taxon>Poaceae</taxon>
        <taxon>BOP clade</taxon>
        <taxon>Pooideae</taxon>
        <taxon>Triticodae</taxon>
        <taxon>Triticeae</taxon>
        <taxon>Triticinae</taxon>
        <taxon>Triticum</taxon>
    </lineage>
</organism>
<protein>
    <recommendedName>
        <fullName evidence="5">SHSP domain-containing protein</fullName>
    </recommendedName>
</protein>
<dbReference type="Gramene" id="TraesSTA5D03G03111330.2">
    <property type="protein sequence ID" value="TraesSTA5D03G03111330.2"/>
    <property type="gene ID" value="TraesSTA5D03G03111330"/>
</dbReference>
<dbReference type="Pfam" id="PF00011">
    <property type="entry name" value="HSP20"/>
    <property type="match status" value="1"/>
</dbReference>
<evidence type="ECO:0000256" key="2">
    <source>
        <dbReference type="PROSITE-ProRule" id="PRU00285"/>
    </source>
</evidence>
<keyword evidence="7" id="KW-1185">Reference proteome</keyword>
<proteinExistence type="inferred from homology"/>
<dbReference type="PANTHER" id="PTHR46733:SF7">
    <property type="entry name" value="HSP20_ALPHA CRYSTALLIN FAMILY PROTEIN, EXPRESSED"/>
    <property type="match status" value="1"/>
</dbReference>
<sequence length="271" mass="29289">MQASVAGLMSTVVVASCTPMSRSPVLPSSSGTSASRSWRPATATAFPNSLAVKCGRPTSVVLRAHPEKQLPVFSIPPTALLYPVQPPDSKERWDIKEEEKHVKIWLQVPGLSENDLEITAGEDMLEIKRKAGTGAGGREESPVEVHGVGSFHVRLLMTKEYNSEDVTAELKAGMLEITIGKADNRGIKKPVGFGKKTTAQNTPAQDKPSSNNAQVARMIWCSITNSNPNEPSGGPARHYHLAHHLEAQFLRSTATSFLQGDDLRKLGPHGR</sequence>
<dbReference type="EnsemblPlants" id="TraesCS5D02G213000.1">
    <property type="protein sequence ID" value="TraesCS5D02G213000.1"/>
    <property type="gene ID" value="TraesCS5D02G213000"/>
</dbReference>
<dbReference type="Gramene" id="TraesPARA_EIv1.0_1814900.2">
    <property type="protein sequence ID" value="TraesPARA_EIv1.0_1814900.2.CDS"/>
    <property type="gene ID" value="TraesPARA_EIv1.0_1814900"/>
</dbReference>
<name>A0A3B6MRN8_WHEAT</name>
<reference evidence="6" key="2">
    <citation type="submission" date="2018-10" db="UniProtKB">
        <authorList>
            <consortium name="EnsemblPlants"/>
        </authorList>
    </citation>
    <scope>IDENTIFICATION</scope>
</reference>
<dbReference type="PROSITE" id="PS01031">
    <property type="entry name" value="SHSP"/>
    <property type="match status" value="1"/>
</dbReference>
<feature type="compositionally biased region" description="Low complexity" evidence="4">
    <location>
        <begin position="28"/>
        <end position="37"/>
    </location>
</feature>
<dbReference type="SMR" id="A0A3B6MRN8"/>
<feature type="region of interest" description="Disordered" evidence="4">
    <location>
        <begin position="21"/>
        <end position="40"/>
    </location>
</feature>